<evidence type="ECO:0000313" key="3">
    <source>
        <dbReference type="EMBL" id="MBB2189739.1"/>
    </source>
</evidence>
<reference evidence="3 4" key="1">
    <citation type="submission" date="2020-04" db="EMBL/GenBank/DDBJ databases">
        <title>Description of novel Gluconacetobacter.</title>
        <authorList>
            <person name="Sombolestani A."/>
        </authorList>
    </citation>
    <scope>NUCLEOTIDE SEQUENCE [LARGE SCALE GENOMIC DNA]</scope>
    <source>
        <strain evidence="3 4">LMG 21311</strain>
    </source>
</reference>
<evidence type="ECO:0000313" key="4">
    <source>
        <dbReference type="Proteomes" id="UP000555756"/>
    </source>
</evidence>
<dbReference type="GO" id="GO:0003676">
    <property type="term" value="F:nucleic acid binding"/>
    <property type="evidence" value="ECO:0007669"/>
    <property type="project" value="InterPro"/>
</dbReference>
<dbReference type="Proteomes" id="UP000555756">
    <property type="component" value="Unassembled WGS sequence"/>
</dbReference>
<dbReference type="RefSeq" id="WP_183118899.1">
    <property type="nucleotide sequence ID" value="NZ_JABEQF010000004.1"/>
</dbReference>
<organism evidence="3 4">
    <name type="scientific">Gluconacetobacter azotocaptans</name>
    <dbReference type="NCBI Taxonomy" id="142834"/>
    <lineage>
        <taxon>Bacteria</taxon>
        <taxon>Pseudomonadati</taxon>
        <taxon>Pseudomonadota</taxon>
        <taxon>Alphaproteobacteria</taxon>
        <taxon>Acetobacterales</taxon>
        <taxon>Acetobacteraceae</taxon>
        <taxon>Gluconacetobacter</taxon>
    </lineage>
</organism>
<dbReference type="InterPro" id="IPR036397">
    <property type="entry name" value="RNaseH_sf"/>
</dbReference>
<feature type="region of interest" description="Disordered" evidence="1">
    <location>
        <begin position="247"/>
        <end position="270"/>
    </location>
</feature>
<dbReference type="EMBL" id="JABEQF010000004">
    <property type="protein sequence ID" value="MBB2189739.1"/>
    <property type="molecule type" value="Genomic_DNA"/>
</dbReference>
<dbReference type="SMART" id="SM00479">
    <property type="entry name" value="EXOIII"/>
    <property type="match status" value="1"/>
</dbReference>
<keyword evidence="4" id="KW-1185">Reference proteome</keyword>
<dbReference type="GO" id="GO:0004527">
    <property type="term" value="F:exonuclease activity"/>
    <property type="evidence" value="ECO:0007669"/>
    <property type="project" value="UniProtKB-ARBA"/>
</dbReference>
<evidence type="ECO:0000256" key="1">
    <source>
        <dbReference type="SAM" id="MobiDB-lite"/>
    </source>
</evidence>
<dbReference type="Gene3D" id="3.30.420.10">
    <property type="entry name" value="Ribonuclease H-like superfamily/Ribonuclease H"/>
    <property type="match status" value="1"/>
</dbReference>
<dbReference type="GO" id="GO:0006259">
    <property type="term" value="P:DNA metabolic process"/>
    <property type="evidence" value="ECO:0007669"/>
    <property type="project" value="UniProtKB-ARBA"/>
</dbReference>
<name>A0A7W4JRU7_9PROT</name>
<proteinExistence type="predicted"/>
<dbReference type="SUPFAM" id="SSF53098">
    <property type="entry name" value="Ribonuclease H-like"/>
    <property type="match status" value="1"/>
</dbReference>
<feature type="domain" description="Exonuclease" evidence="2">
    <location>
        <begin position="15"/>
        <end position="192"/>
    </location>
</feature>
<dbReference type="CDD" id="cd06127">
    <property type="entry name" value="DEDDh"/>
    <property type="match status" value="1"/>
</dbReference>
<dbReference type="InterPro" id="IPR013520">
    <property type="entry name" value="Ribonucl_H"/>
</dbReference>
<evidence type="ECO:0000259" key="2">
    <source>
        <dbReference type="SMART" id="SM00479"/>
    </source>
</evidence>
<gene>
    <name evidence="3" type="ORF">HLH34_07145</name>
</gene>
<dbReference type="InterPro" id="IPR012337">
    <property type="entry name" value="RNaseH-like_sf"/>
</dbReference>
<sequence length="270" mass="29394">MRAFSPDAGGPGGPIIRVIDLETSGRDVSDGGIVEIGWQDLRCTADGTWTLSGPPLACLTHPGGPITPATSAIHHITDDDVRDAPPFTTVAPAILRPQAPLVAFAAHRAAFEQRWIHGSLPVVRGTGPRWICTYKCALRLWPDEPGHSNQGLRYSRRPTGLDRALGHPAHRAGPDAYVTAHHLRDMLALAPVETLLRWSREPALLAKVPHGPLRGRRIRHLEAEDLDRLVMADRGRSPDLAFTVRTEQARRRGTAHAGAPDRPTQPCLPL</sequence>
<protein>
    <submittedName>
        <fullName evidence="3">DNA polymerase III subunit epsilon</fullName>
    </submittedName>
</protein>
<comment type="caution">
    <text evidence="3">The sequence shown here is derived from an EMBL/GenBank/DDBJ whole genome shotgun (WGS) entry which is preliminary data.</text>
</comment>
<accession>A0A7W4JRU7</accession>
<dbReference type="Pfam" id="PF00929">
    <property type="entry name" value="RNase_T"/>
    <property type="match status" value="1"/>
</dbReference>
<dbReference type="AlphaFoldDB" id="A0A7W4JRU7"/>